<name>A0AAJ0IE99_9PEZI</name>
<dbReference type="EMBL" id="JAULSX010000001">
    <property type="protein sequence ID" value="KAK3498753.1"/>
    <property type="molecule type" value="Genomic_DNA"/>
</dbReference>
<evidence type="ECO:0000256" key="1">
    <source>
        <dbReference type="SAM" id="MobiDB-lite"/>
    </source>
</evidence>
<feature type="region of interest" description="Disordered" evidence="1">
    <location>
        <begin position="33"/>
        <end position="56"/>
    </location>
</feature>
<keyword evidence="3" id="KW-1185">Reference proteome</keyword>
<sequence length="93" mass="10827">MIKATFYVLKEEAPAEKEAAKIDGKRELLLKTARKKHSNPLTRKEHRRRLMKQPSPKVVRPNVARLGRQVLGMLASPRWTRFPSSMARPQRRV</sequence>
<comment type="caution">
    <text evidence="2">The sequence shown here is derived from an EMBL/GenBank/DDBJ whole genome shotgun (WGS) entry which is preliminary data.</text>
</comment>
<dbReference type="RefSeq" id="XP_062696386.1">
    <property type="nucleotide sequence ID" value="XM_062836446.1"/>
</dbReference>
<dbReference type="Proteomes" id="UP001285908">
    <property type="component" value="Unassembled WGS sequence"/>
</dbReference>
<accession>A0AAJ0IE99</accession>
<dbReference type="AlphaFoldDB" id="A0AAJ0IE99"/>
<evidence type="ECO:0000313" key="2">
    <source>
        <dbReference type="EMBL" id="KAK3498753.1"/>
    </source>
</evidence>
<evidence type="ECO:0000313" key="3">
    <source>
        <dbReference type="Proteomes" id="UP001285908"/>
    </source>
</evidence>
<protein>
    <submittedName>
        <fullName evidence="2">Uncharacterized protein</fullName>
    </submittedName>
</protein>
<organism evidence="2 3">
    <name type="scientific">Neurospora hispaniola</name>
    <dbReference type="NCBI Taxonomy" id="588809"/>
    <lineage>
        <taxon>Eukaryota</taxon>
        <taxon>Fungi</taxon>
        <taxon>Dikarya</taxon>
        <taxon>Ascomycota</taxon>
        <taxon>Pezizomycotina</taxon>
        <taxon>Sordariomycetes</taxon>
        <taxon>Sordariomycetidae</taxon>
        <taxon>Sordariales</taxon>
        <taxon>Sordariaceae</taxon>
        <taxon>Neurospora</taxon>
    </lineage>
</organism>
<dbReference type="GeneID" id="87874068"/>
<gene>
    <name evidence="2" type="ORF">B0T23DRAFT_368495</name>
</gene>
<feature type="compositionally biased region" description="Basic residues" evidence="1">
    <location>
        <begin position="33"/>
        <end position="51"/>
    </location>
</feature>
<proteinExistence type="predicted"/>
<reference evidence="2 3" key="1">
    <citation type="journal article" date="2023" name="Mol. Phylogenet. Evol.">
        <title>Genome-scale phylogeny and comparative genomics of the fungal order Sordariales.</title>
        <authorList>
            <person name="Hensen N."/>
            <person name="Bonometti L."/>
            <person name="Westerberg I."/>
            <person name="Brannstrom I.O."/>
            <person name="Guillou S."/>
            <person name="Cros-Aarteil S."/>
            <person name="Calhoun S."/>
            <person name="Haridas S."/>
            <person name="Kuo A."/>
            <person name="Mondo S."/>
            <person name="Pangilinan J."/>
            <person name="Riley R."/>
            <person name="LaButti K."/>
            <person name="Andreopoulos B."/>
            <person name="Lipzen A."/>
            <person name="Chen C."/>
            <person name="Yan M."/>
            <person name="Daum C."/>
            <person name="Ng V."/>
            <person name="Clum A."/>
            <person name="Steindorff A."/>
            <person name="Ohm R.A."/>
            <person name="Martin F."/>
            <person name="Silar P."/>
            <person name="Natvig D.O."/>
            <person name="Lalanne C."/>
            <person name="Gautier V."/>
            <person name="Ament-Velasquez S.L."/>
            <person name="Kruys A."/>
            <person name="Hutchinson M.I."/>
            <person name="Powell A.J."/>
            <person name="Barry K."/>
            <person name="Miller A.N."/>
            <person name="Grigoriev I.V."/>
            <person name="Debuchy R."/>
            <person name="Gladieux P."/>
            <person name="Hiltunen Thoren M."/>
            <person name="Johannesson H."/>
        </authorList>
    </citation>
    <scope>NUCLEOTIDE SEQUENCE [LARGE SCALE GENOMIC DNA]</scope>
    <source>
        <strain evidence="2 3">FGSC 10403</strain>
    </source>
</reference>